<accession>A0A5S6R324</accession>
<protein>
    <recommendedName>
        <fullName evidence="7 11">Ubiquitin carboxyl-terminal hydrolase</fullName>
        <ecNumber evidence="7 11">3.4.19.12</ecNumber>
    </recommendedName>
</protein>
<dbReference type="Pfam" id="PF18031">
    <property type="entry name" value="UCH_C"/>
    <property type="match status" value="1"/>
</dbReference>
<comment type="catalytic activity">
    <reaction evidence="1 7 10 11">
        <text>Thiol-dependent hydrolysis of ester, thioester, amide, peptide and isopeptide bonds formed by the C-terminal Gly of ubiquitin (a 76-residue protein attached to proteins as an intracellular targeting signal).</text>
        <dbReference type="EC" id="3.4.19.12"/>
    </reaction>
</comment>
<evidence type="ECO:0000256" key="1">
    <source>
        <dbReference type="ARBA" id="ARBA00000707"/>
    </source>
</evidence>
<dbReference type="PROSITE" id="PS52049">
    <property type="entry name" value="ULD"/>
    <property type="match status" value="1"/>
</dbReference>
<feature type="site" description="Important for enzyme activity" evidence="9 10">
    <location>
        <position position="179"/>
    </location>
</feature>
<evidence type="ECO:0000256" key="8">
    <source>
        <dbReference type="PIRSR" id="PIRSR038120-1"/>
    </source>
</evidence>
<keyword evidence="5 7" id="KW-0378">Hydrolase</keyword>
<evidence type="ECO:0000256" key="11">
    <source>
        <dbReference type="RuleBase" id="RU361215"/>
    </source>
</evidence>
<dbReference type="EC" id="3.4.19.12" evidence="7 11"/>
<dbReference type="Gene3D" id="1.20.58.860">
    <property type="match status" value="1"/>
</dbReference>
<keyword evidence="3 7" id="KW-0645">Protease</keyword>
<dbReference type="InterPro" id="IPR001578">
    <property type="entry name" value="Peptidase_C12_UCH"/>
</dbReference>
<keyword evidence="4 7" id="KW-0833">Ubl conjugation pathway</keyword>
<evidence type="ECO:0000259" key="12">
    <source>
        <dbReference type="PROSITE" id="PS52048"/>
    </source>
</evidence>
<reference evidence="14" key="1">
    <citation type="submission" date="2019-12" db="UniProtKB">
        <authorList>
            <consortium name="WormBaseParasite"/>
        </authorList>
    </citation>
    <scope>IDENTIFICATION</scope>
</reference>
<dbReference type="GO" id="GO:0004843">
    <property type="term" value="F:cysteine-type deubiquitinase activity"/>
    <property type="evidence" value="ECO:0007669"/>
    <property type="project" value="UniProtKB-UniRule"/>
</dbReference>
<dbReference type="GO" id="GO:0016579">
    <property type="term" value="P:protein deubiquitination"/>
    <property type="evidence" value="ECO:0007669"/>
    <property type="project" value="InterPro"/>
</dbReference>
<dbReference type="InterPro" id="IPR036959">
    <property type="entry name" value="Peptidase_C12_UCH_sf"/>
</dbReference>
<dbReference type="InterPro" id="IPR038765">
    <property type="entry name" value="Papain-like_cys_pep_sf"/>
</dbReference>
<dbReference type="PROSITE" id="PS52048">
    <property type="entry name" value="UCH_DOMAIN"/>
    <property type="match status" value="1"/>
</dbReference>
<dbReference type="InterPro" id="IPR017390">
    <property type="entry name" value="Ubiquitinyl_hydrolase_UCH37"/>
</dbReference>
<evidence type="ECO:0000256" key="7">
    <source>
        <dbReference type="PIRNR" id="PIRNR038120"/>
    </source>
</evidence>
<evidence type="ECO:0000256" key="4">
    <source>
        <dbReference type="ARBA" id="ARBA00022786"/>
    </source>
</evidence>
<dbReference type="Proteomes" id="UP000046395">
    <property type="component" value="Unassembled WGS sequence"/>
</dbReference>
<dbReference type="Pfam" id="PF01088">
    <property type="entry name" value="Peptidase_C12"/>
    <property type="match status" value="1"/>
</dbReference>
<evidence type="ECO:0000256" key="5">
    <source>
        <dbReference type="ARBA" id="ARBA00022801"/>
    </source>
</evidence>
<name>A0A5S6R324_TRIMR</name>
<keyword evidence="13" id="KW-1185">Reference proteome</keyword>
<dbReference type="InterPro" id="IPR041507">
    <property type="entry name" value="UCH_C"/>
</dbReference>
<evidence type="ECO:0000256" key="6">
    <source>
        <dbReference type="ARBA" id="ARBA00022807"/>
    </source>
</evidence>
<feature type="active site" description="Proton donor" evidence="8 10">
    <location>
        <position position="164"/>
    </location>
</feature>
<dbReference type="Gene3D" id="3.40.532.10">
    <property type="entry name" value="Peptidase C12, ubiquitin carboxyl-terminal hydrolase"/>
    <property type="match status" value="1"/>
</dbReference>
<dbReference type="PIRSF" id="PIRSF038120">
    <property type="entry name" value="Ubiquitinyl_hydrolase_UCH37"/>
    <property type="match status" value="1"/>
</dbReference>
<dbReference type="STRING" id="70415.A0A5S6R324"/>
<dbReference type="GO" id="GO:0006511">
    <property type="term" value="P:ubiquitin-dependent protein catabolic process"/>
    <property type="evidence" value="ECO:0007669"/>
    <property type="project" value="UniProtKB-UniRule"/>
</dbReference>
<keyword evidence="6 7" id="KW-0788">Thiol protease</keyword>
<dbReference type="PRINTS" id="PR00707">
    <property type="entry name" value="UBCTHYDRLASE"/>
</dbReference>
<dbReference type="GO" id="GO:0005737">
    <property type="term" value="C:cytoplasm"/>
    <property type="evidence" value="ECO:0007669"/>
    <property type="project" value="TreeGrafter"/>
</dbReference>
<dbReference type="WBParaSite" id="TMUE_3000013838.1">
    <property type="protein sequence ID" value="TMUE_3000013838.1"/>
    <property type="gene ID" value="WBGene00288988"/>
</dbReference>
<feature type="active site" description="Nucleophile" evidence="8 10">
    <location>
        <position position="88"/>
    </location>
</feature>
<evidence type="ECO:0000256" key="9">
    <source>
        <dbReference type="PIRSR" id="PIRSR038120-2"/>
    </source>
</evidence>
<dbReference type="PANTHER" id="PTHR10589:SF16">
    <property type="entry name" value="UBIQUITIN CARBOXYL-TERMINAL HYDROLASE ISOZYME L5"/>
    <property type="match status" value="1"/>
</dbReference>
<dbReference type="CDD" id="cd09617">
    <property type="entry name" value="Peptidase_C12_UCH37_BAP1"/>
    <property type="match status" value="1"/>
</dbReference>
<evidence type="ECO:0000313" key="13">
    <source>
        <dbReference type="Proteomes" id="UP000046395"/>
    </source>
</evidence>
<dbReference type="AlphaFoldDB" id="A0A5S6R324"/>
<feature type="domain" description="UCH catalytic" evidence="12">
    <location>
        <begin position="8"/>
        <end position="226"/>
    </location>
</feature>
<dbReference type="SUPFAM" id="SSF54001">
    <property type="entry name" value="Cysteine proteinases"/>
    <property type="match status" value="1"/>
</dbReference>
<proteinExistence type="inferred from homology"/>
<sequence>MSEQDAANWCLIESDPAVFTEMIKGFGCSGVEVQEVYSLSDLESVDMGNVYGLIFLFKWQPDTQGIPPVGANGAGDVYFALQVVQNACASQALINLLLNCESSDVDIGPTLREFKTFTASMDPASRGLCLTNCEKIRSVHNSFSRPLLFELDTIGKREEQDVYHFVTYVPKGGRVFELDGLTAEPVDLGAIPDGGSWLAVVRQAISAKIEKYSSEEIRFNLMAVVPEKKGALMKRVQELVKANDPGLADQITALQEEIANEDRKLERYKMENERRRHNYVPFIVELIKVLAKEGKLTEMISEHIQTISKPAATQQMN</sequence>
<comment type="similarity">
    <text evidence="2 7 10 11">Belongs to the peptidase C12 family.</text>
</comment>
<evidence type="ECO:0000256" key="10">
    <source>
        <dbReference type="PROSITE-ProRule" id="PRU01393"/>
    </source>
</evidence>
<feature type="site" description="Transition state stabilizer" evidence="10">
    <location>
        <position position="82"/>
    </location>
</feature>
<evidence type="ECO:0000313" key="14">
    <source>
        <dbReference type="WBParaSite" id="TMUE_3000013838.1"/>
    </source>
</evidence>
<dbReference type="PANTHER" id="PTHR10589">
    <property type="entry name" value="UBIQUITIN CARBOXYL-TERMINAL HYDROLASE"/>
    <property type="match status" value="1"/>
</dbReference>
<organism evidence="13 14">
    <name type="scientific">Trichuris muris</name>
    <name type="common">Mouse whipworm</name>
    <dbReference type="NCBI Taxonomy" id="70415"/>
    <lineage>
        <taxon>Eukaryota</taxon>
        <taxon>Metazoa</taxon>
        <taxon>Ecdysozoa</taxon>
        <taxon>Nematoda</taxon>
        <taxon>Enoplea</taxon>
        <taxon>Dorylaimia</taxon>
        <taxon>Trichinellida</taxon>
        <taxon>Trichuridae</taxon>
        <taxon>Trichuris</taxon>
    </lineage>
</organism>
<evidence type="ECO:0000256" key="3">
    <source>
        <dbReference type="ARBA" id="ARBA00022670"/>
    </source>
</evidence>
<evidence type="ECO:0000256" key="2">
    <source>
        <dbReference type="ARBA" id="ARBA00009326"/>
    </source>
</evidence>